<reference evidence="1 2" key="1">
    <citation type="submission" date="2024-10" db="EMBL/GenBank/DDBJ databases">
        <title>Paracoccus drimophilus sp. nov., a novel bacterium from corn roots in Hunan.</title>
        <authorList>
            <person name="Li X."/>
        </authorList>
    </citation>
    <scope>NUCLEOTIDE SEQUENCE [LARGE SCALE GENOMIC DNA]</scope>
    <source>
        <strain evidence="1 2">NGMCC 1.201697</strain>
    </source>
</reference>
<dbReference type="EMBL" id="JBIMPR010000001">
    <property type="protein sequence ID" value="MFH5772711.1"/>
    <property type="molecule type" value="Genomic_DNA"/>
</dbReference>
<organism evidence="1 2">
    <name type="scientific">Paracoccus broussonetiae subsp. drimophilus</name>
    <dbReference type="NCBI Taxonomy" id="3373869"/>
    <lineage>
        <taxon>Bacteria</taxon>
        <taxon>Pseudomonadati</taxon>
        <taxon>Pseudomonadota</taxon>
        <taxon>Alphaproteobacteria</taxon>
        <taxon>Rhodobacterales</taxon>
        <taxon>Paracoccaceae</taxon>
        <taxon>Paracoccus</taxon>
        <taxon>Paracoccus broussonetiae</taxon>
    </lineage>
</organism>
<proteinExistence type="predicted"/>
<evidence type="ECO:0000313" key="1">
    <source>
        <dbReference type="EMBL" id="MFH5772711.1"/>
    </source>
</evidence>
<keyword evidence="2" id="KW-1185">Reference proteome</keyword>
<dbReference type="RefSeq" id="WP_395131073.1">
    <property type="nucleotide sequence ID" value="NZ_JBIMPR010000001.1"/>
</dbReference>
<name>A0ABW7LEV9_9RHOB</name>
<evidence type="ECO:0008006" key="3">
    <source>
        <dbReference type="Google" id="ProtNLM"/>
    </source>
</evidence>
<evidence type="ECO:0000313" key="2">
    <source>
        <dbReference type="Proteomes" id="UP001609376"/>
    </source>
</evidence>
<gene>
    <name evidence="1" type="ORF">ACHFJ0_00590</name>
</gene>
<accession>A0ABW7LEV9</accession>
<comment type="caution">
    <text evidence="1">The sequence shown here is derived from an EMBL/GenBank/DDBJ whole genome shotgun (WGS) entry which is preliminary data.</text>
</comment>
<sequence>MSKNRTLDSFLSSGLTTQAGIEHSKNMPLPDPVEVECPLCQRHGRYRLARYIEIARTDNGPMALVPFAAAMGCERAKFQLEQEAKGLSVWYDRCKCVYRVTWLKK</sequence>
<dbReference type="Proteomes" id="UP001609376">
    <property type="component" value="Unassembled WGS sequence"/>
</dbReference>
<protein>
    <recommendedName>
        <fullName evidence="3">CopZ zinc binding domain-containing protein</fullName>
    </recommendedName>
</protein>